<dbReference type="SUPFAM" id="SSF103473">
    <property type="entry name" value="MFS general substrate transporter"/>
    <property type="match status" value="1"/>
</dbReference>
<feature type="transmembrane region" description="Helical" evidence="1">
    <location>
        <begin position="5"/>
        <end position="26"/>
    </location>
</feature>
<evidence type="ECO:0000313" key="3">
    <source>
        <dbReference type="WBParaSite" id="jg16951"/>
    </source>
</evidence>
<organism evidence="2 3">
    <name type="scientific">Ditylenchus dipsaci</name>
    <dbReference type="NCBI Taxonomy" id="166011"/>
    <lineage>
        <taxon>Eukaryota</taxon>
        <taxon>Metazoa</taxon>
        <taxon>Ecdysozoa</taxon>
        <taxon>Nematoda</taxon>
        <taxon>Chromadorea</taxon>
        <taxon>Rhabditida</taxon>
        <taxon>Tylenchina</taxon>
        <taxon>Tylenchomorpha</taxon>
        <taxon>Sphaerularioidea</taxon>
        <taxon>Anguinidae</taxon>
        <taxon>Anguininae</taxon>
        <taxon>Ditylenchus</taxon>
    </lineage>
</organism>
<keyword evidence="1" id="KW-1133">Transmembrane helix</keyword>
<dbReference type="Proteomes" id="UP000887574">
    <property type="component" value="Unplaced"/>
</dbReference>
<accession>A0A915D7T0</accession>
<evidence type="ECO:0000256" key="1">
    <source>
        <dbReference type="SAM" id="Phobius"/>
    </source>
</evidence>
<dbReference type="WBParaSite" id="jg16951">
    <property type="protein sequence ID" value="jg16951"/>
    <property type="gene ID" value="jg16951"/>
</dbReference>
<evidence type="ECO:0000313" key="2">
    <source>
        <dbReference type="Proteomes" id="UP000887574"/>
    </source>
</evidence>
<feature type="transmembrane region" description="Helical" evidence="1">
    <location>
        <begin position="60"/>
        <end position="79"/>
    </location>
</feature>
<keyword evidence="1" id="KW-0812">Transmembrane</keyword>
<feature type="transmembrane region" description="Helical" evidence="1">
    <location>
        <begin position="32"/>
        <end position="53"/>
    </location>
</feature>
<dbReference type="Gene3D" id="1.20.1250.20">
    <property type="entry name" value="MFS general substrate transporter like domains"/>
    <property type="match status" value="1"/>
</dbReference>
<reference evidence="3" key="1">
    <citation type="submission" date="2022-11" db="UniProtKB">
        <authorList>
            <consortium name="WormBaseParasite"/>
        </authorList>
    </citation>
    <scope>IDENTIFICATION</scope>
</reference>
<keyword evidence="1" id="KW-0472">Membrane</keyword>
<dbReference type="InterPro" id="IPR036259">
    <property type="entry name" value="MFS_trans_sf"/>
</dbReference>
<name>A0A915D7T0_9BILA</name>
<feature type="transmembrane region" description="Helical" evidence="1">
    <location>
        <begin position="99"/>
        <end position="117"/>
    </location>
</feature>
<proteinExistence type="predicted"/>
<sequence>MELLIFSQGIICSMFSFMFFIDLLQYGTTLRAIGTAAVLLGYVLETGLVWNAYKIYTTELFPTCIRSIALSTFSCTSLLGSMATPQLTYMSKTWHPAPYLGAAAFAGLSTLFSTILLPETRFMALPDNLKEATDRKILYTEESENTKSDTTL</sequence>
<protein>
    <submittedName>
        <fullName evidence="3">Uncharacterized protein</fullName>
    </submittedName>
</protein>
<dbReference type="AlphaFoldDB" id="A0A915D7T0"/>
<keyword evidence="2" id="KW-1185">Reference proteome</keyword>